<dbReference type="GeneID" id="106166595"/>
<keyword evidence="1 2" id="KW-0727">SH2 domain</keyword>
<evidence type="ECO:0000256" key="1">
    <source>
        <dbReference type="ARBA" id="ARBA00022999"/>
    </source>
</evidence>
<evidence type="ECO:0000313" key="6">
    <source>
        <dbReference type="RefSeq" id="XP_013400717.1"/>
    </source>
</evidence>
<dbReference type="SUPFAM" id="SSF55550">
    <property type="entry name" value="SH2 domain"/>
    <property type="match status" value="1"/>
</dbReference>
<evidence type="ECO:0000256" key="2">
    <source>
        <dbReference type="PROSITE-ProRule" id="PRU00191"/>
    </source>
</evidence>
<reference evidence="6" key="1">
    <citation type="submission" date="2025-08" db="UniProtKB">
        <authorList>
            <consortium name="RefSeq"/>
        </authorList>
    </citation>
    <scope>IDENTIFICATION</scope>
    <source>
        <tissue evidence="6">Gonads</tissue>
    </source>
</reference>
<evidence type="ECO:0000259" key="4">
    <source>
        <dbReference type="PROSITE" id="PS50001"/>
    </source>
</evidence>
<feature type="compositionally biased region" description="Basic residues" evidence="3">
    <location>
        <begin position="282"/>
        <end position="296"/>
    </location>
</feature>
<dbReference type="InterPro" id="IPR051846">
    <property type="entry name" value="SH2_domain_adapters"/>
</dbReference>
<dbReference type="PRINTS" id="PR00401">
    <property type="entry name" value="SH2DOMAIN"/>
</dbReference>
<name>A0A1S3IR79_LINAN</name>
<dbReference type="SMART" id="SM00252">
    <property type="entry name" value="SH2"/>
    <property type="match status" value="1"/>
</dbReference>
<dbReference type="InParanoid" id="A0A1S3IR79"/>
<dbReference type="KEGG" id="lak:106166595"/>
<feature type="region of interest" description="Disordered" evidence="3">
    <location>
        <begin position="174"/>
        <end position="220"/>
    </location>
</feature>
<feature type="compositionally biased region" description="Polar residues" evidence="3">
    <location>
        <begin position="373"/>
        <end position="383"/>
    </location>
</feature>
<dbReference type="PANTHER" id="PTHR15127:SF32">
    <property type="entry name" value="HEAVYWEIGHT, ISOFORM A"/>
    <property type="match status" value="1"/>
</dbReference>
<feature type="compositionally biased region" description="Basic and acidic residues" evidence="3">
    <location>
        <begin position="419"/>
        <end position="431"/>
    </location>
</feature>
<dbReference type="OrthoDB" id="5914531at2759"/>
<proteinExistence type="predicted"/>
<keyword evidence="5" id="KW-1185">Reference proteome</keyword>
<dbReference type="PANTHER" id="PTHR15127">
    <property type="entry name" value="HEAVYWEIGHT, ISOFORM A"/>
    <property type="match status" value="1"/>
</dbReference>
<sequence>MMADPVMTMMTRGSFPRLKQIWCKLVSMGHPPVEAPHPHPVLSSRVSGSKEQPFVMTAEADPRPAADYEQPWEYNKKKSLVFENMPANPDPVDGSLQHIDYTKKSNRISRQISASDTGKVPLQRGMSYDSGADIPPSPAPITVTDHRGQGVTTGASENYEEPWDLTTQQNIFENKLQNKHGRSNPLPRAASAEHDIPHAHNHHKQLKFQQSLPNYEDPWDLESRQKEFQSKLKIKEDKKDAAVSEKSHVYDLFEKQTNKEGKVTFSQQEPDIASSKPNEMSRKKHSQGSVKNRKSYKMATGDVPCDPEVFDQDTGNEDYNYSQEVNQEFQENSAREHLPIQRIQSIKNRDSYRQAVGDVDVVHEGKSAECGGNQPSGSLQLSGRRTPPQPARPPKPKASRESSPMPRKDDMVEPLEQNHLTDADTRPTEDYEDPWDIKAKQQGTAVSQLLAGSGKVAVVHPNVQKSNSTETLGERIDPDIPLVHQGWYHGSISRTEAENLLRVHKEGSFLVRMSESNKEDYSLSLRGKCGYMHMKITRKDGGYVLGQFSQPYETIPGMVNHYTLNKLTIKGAEHMCLLHPVAGDVL</sequence>
<feature type="region of interest" description="Disordered" evidence="3">
    <location>
        <begin position="363"/>
        <end position="431"/>
    </location>
</feature>
<dbReference type="CDD" id="cd09945">
    <property type="entry name" value="SH2_SHB_SHD_SHE_SHF_like"/>
    <property type="match status" value="1"/>
</dbReference>
<feature type="region of interest" description="Disordered" evidence="3">
    <location>
        <begin position="255"/>
        <end position="338"/>
    </location>
</feature>
<feature type="compositionally biased region" description="Polar residues" evidence="3">
    <location>
        <begin position="317"/>
        <end position="332"/>
    </location>
</feature>
<dbReference type="STRING" id="7574.A0A1S3IR79"/>
<dbReference type="InterPro" id="IPR036860">
    <property type="entry name" value="SH2_dom_sf"/>
</dbReference>
<organism evidence="5 6">
    <name type="scientific">Lingula anatina</name>
    <name type="common">Brachiopod</name>
    <name type="synonym">Lingula unguis</name>
    <dbReference type="NCBI Taxonomy" id="7574"/>
    <lineage>
        <taxon>Eukaryota</taxon>
        <taxon>Metazoa</taxon>
        <taxon>Spiralia</taxon>
        <taxon>Lophotrochozoa</taxon>
        <taxon>Brachiopoda</taxon>
        <taxon>Linguliformea</taxon>
        <taxon>Lingulata</taxon>
        <taxon>Lingulida</taxon>
        <taxon>Linguloidea</taxon>
        <taxon>Lingulidae</taxon>
        <taxon>Lingula</taxon>
    </lineage>
</organism>
<gene>
    <name evidence="6" type="primary">LOC106166595</name>
</gene>
<accession>A0A1S3IR79</accession>
<dbReference type="RefSeq" id="XP_013400717.1">
    <property type="nucleotide sequence ID" value="XM_013545263.1"/>
</dbReference>
<evidence type="ECO:0000313" key="5">
    <source>
        <dbReference type="Proteomes" id="UP000085678"/>
    </source>
</evidence>
<evidence type="ECO:0000256" key="3">
    <source>
        <dbReference type="SAM" id="MobiDB-lite"/>
    </source>
</evidence>
<dbReference type="AlphaFoldDB" id="A0A1S3IR79"/>
<dbReference type="InterPro" id="IPR000980">
    <property type="entry name" value="SH2"/>
</dbReference>
<feature type="domain" description="SH2" evidence="4">
    <location>
        <begin position="487"/>
        <end position="581"/>
    </location>
</feature>
<dbReference type="Proteomes" id="UP000085678">
    <property type="component" value="Unplaced"/>
</dbReference>
<dbReference type="GO" id="GO:0001784">
    <property type="term" value="F:phosphotyrosine residue binding"/>
    <property type="evidence" value="ECO:0007669"/>
    <property type="project" value="TreeGrafter"/>
</dbReference>
<protein>
    <submittedName>
        <fullName evidence="6">Uncharacterized protein LOC106166595</fullName>
    </submittedName>
</protein>
<dbReference type="Pfam" id="PF00017">
    <property type="entry name" value="SH2"/>
    <property type="match status" value="1"/>
</dbReference>
<dbReference type="PROSITE" id="PS50001">
    <property type="entry name" value="SH2"/>
    <property type="match status" value="1"/>
</dbReference>
<dbReference type="Gene3D" id="3.30.505.10">
    <property type="entry name" value="SH2 domain"/>
    <property type="match status" value="1"/>
</dbReference>